<dbReference type="AlphaFoldDB" id="A0A811JW67"/>
<feature type="transmembrane region" description="Helical" evidence="1">
    <location>
        <begin position="87"/>
        <end position="106"/>
    </location>
</feature>
<dbReference type="Proteomes" id="UP000614601">
    <property type="component" value="Unassembled WGS sequence"/>
</dbReference>
<keyword evidence="1" id="KW-0812">Transmembrane</keyword>
<sequence>MQTRSAGLLLIGYSAYTYVTDQYWLLSGLLPLISGLLLTFKQPEKHSWRFLTMLCIVIGTMITLFYTHLSLKYQETFAQDSDSLKNLTHDTLGTALTVCLTTSGFYSTRKGKISYVRLFLLAVIIAAMAFSAINASCNHFSELPYCQFVKIY</sequence>
<reference evidence="2" key="1">
    <citation type="submission" date="2020-09" db="EMBL/GenBank/DDBJ databases">
        <authorList>
            <person name="Kikuchi T."/>
        </authorList>
    </citation>
    <scope>NUCLEOTIDE SEQUENCE</scope>
    <source>
        <strain evidence="2">SH1</strain>
    </source>
</reference>
<keyword evidence="3" id="KW-1185">Reference proteome</keyword>
<comment type="caution">
    <text evidence="2">The sequence shown here is derived from an EMBL/GenBank/DDBJ whole genome shotgun (WGS) entry which is preliminary data.</text>
</comment>
<name>A0A811JW67_9BILA</name>
<keyword evidence="1" id="KW-0472">Membrane</keyword>
<organism evidence="2 3">
    <name type="scientific">Bursaphelenchus okinawaensis</name>
    <dbReference type="NCBI Taxonomy" id="465554"/>
    <lineage>
        <taxon>Eukaryota</taxon>
        <taxon>Metazoa</taxon>
        <taxon>Ecdysozoa</taxon>
        <taxon>Nematoda</taxon>
        <taxon>Chromadorea</taxon>
        <taxon>Rhabditida</taxon>
        <taxon>Tylenchina</taxon>
        <taxon>Tylenchomorpha</taxon>
        <taxon>Aphelenchoidea</taxon>
        <taxon>Aphelenchoididae</taxon>
        <taxon>Bursaphelenchus</taxon>
    </lineage>
</organism>
<proteinExistence type="predicted"/>
<feature type="transmembrane region" description="Helical" evidence="1">
    <location>
        <begin position="47"/>
        <end position="67"/>
    </location>
</feature>
<accession>A0A811JW67</accession>
<dbReference type="Proteomes" id="UP000783686">
    <property type="component" value="Unassembled WGS sequence"/>
</dbReference>
<protein>
    <submittedName>
        <fullName evidence="2">Uncharacterized protein</fullName>
    </submittedName>
</protein>
<gene>
    <name evidence="2" type="ORF">BOKJ2_LOCUS2157</name>
</gene>
<keyword evidence="1" id="KW-1133">Transmembrane helix</keyword>
<evidence type="ECO:0000313" key="2">
    <source>
        <dbReference type="EMBL" id="CAD5207473.1"/>
    </source>
</evidence>
<feature type="transmembrane region" description="Helical" evidence="1">
    <location>
        <begin position="118"/>
        <end position="136"/>
    </location>
</feature>
<dbReference type="EMBL" id="CAJFDH010000001">
    <property type="protein sequence ID" value="CAD5207473.1"/>
    <property type="molecule type" value="Genomic_DNA"/>
</dbReference>
<feature type="transmembrane region" description="Helical" evidence="1">
    <location>
        <begin position="23"/>
        <end position="40"/>
    </location>
</feature>
<evidence type="ECO:0000313" key="3">
    <source>
        <dbReference type="Proteomes" id="UP000614601"/>
    </source>
</evidence>
<evidence type="ECO:0000256" key="1">
    <source>
        <dbReference type="SAM" id="Phobius"/>
    </source>
</evidence>
<dbReference type="EMBL" id="CAJFCW020000001">
    <property type="protein sequence ID" value="CAG9085780.1"/>
    <property type="molecule type" value="Genomic_DNA"/>
</dbReference>